<feature type="region of interest" description="Disordered" evidence="1">
    <location>
        <begin position="173"/>
        <end position="196"/>
    </location>
</feature>
<reference evidence="2" key="1">
    <citation type="submission" date="2025-08" db="UniProtKB">
        <authorList>
            <consortium name="RefSeq"/>
        </authorList>
    </citation>
    <scope>IDENTIFICATION</scope>
    <source>
        <tissue evidence="2">Blood</tissue>
    </source>
</reference>
<accession>A0A9W3FVF1</accession>
<proteinExistence type="predicted"/>
<feature type="region of interest" description="Disordered" evidence="1">
    <location>
        <begin position="111"/>
        <end position="133"/>
    </location>
</feature>
<evidence type="ECO:0000313" key="2">
    <source>
        <dbReference type="RefSeq" id="XP_045367460.1"/>
    </source>
</evidence>
<gene>
    <name evidence="2" type="primary">LOC123614869</name>
</gene>
<dbReference type="AlphaFoldDB" id="A0A9W3FVF1"/>
<feature type="compositionally biased region" description="Polar residues" evidence="1">
    <location>
        <begin position="173"/>
        <end position="191"/>
    </location>
</feature>
<protein>
    <submittedName>
        <fullName evidence="2">Translation initiation factor IF-2-like</fullName>
    </submittedName>
</protein>
<organism evidence="2">
    <name type="scientific">Camelus bactrianus</name>
    <name type="common">Bactrian camel</name>
    <dbReference type="NCBI Taxonomy" id="9837"/>
    <lineage>
        <taxon>Eukaryota</taxon>
        <taxon>Metazoa</taxon>
        <taxon>Chordata</taxon>
        <taxon>Craniata</taxon>
        <taxon>Vertebrata</taxon>
        <taxon>Euteleostomi</taxon>
        <taxon>Mammalia</taxon>
        <taxon>Eutheria</taxon>
        <taxon>Laurasiatheria</taxon>
        <taxon>Artiodactyla</taxon>
        <taxon>Tylopoda</taxon>
        <taxon>Camelidae</taxon>
        <taxon>Camelus</taxon>
    </lineage>
</organism>
<dbReference type="RefSeq" id="XP_045367460.1">
    <property type="nucleotide sequence ID" value="XM_045511504.1"/>
</dbReference>
<sequence>MDTCVPDESDVTTSSRHRGYSVCCGHSRLRCTPRGAGVWLLHPSFQAGHCGSRRGARPFPAPHLCLLSPGELPVGTVTPALASDSAPLSTGWLPLSVPRCTPPSCPGPGRWACPGSAPRPEDPRRPAASAPRPAVYGRATALRAGSRRRGAVVTASLLAGALVAAERPQPQAACSFSGRSRSHQMATSTPVPQAVQHPVRFPGPTVRVLGRCPPALLVVSCWVSSGCLWITERPAAWSLCCRRSAPWAPDHASPQEPGPRGRVSARPLPPCMCLSAPRPHANTVLSWDMCFFIFKLSWLFFQKFSCVRTQALSVTSQELPLICRLVLGELIFFLRTENPLSFTFSPFFSFLKIAFQRSFTIFII</sequence>
<name>A0A9W3FVF1_CAMBA</name>
<evidence type="ECO:0000256" key="1">
    <source>
        <dbReference type="SAM" id="MobiDB-lite"/>
    </source>
</evidence>